<organism evidence="8 9">
    <name type="scientific">Agarivorans gilvus</name>
    <dbReference type="NCBI Taxonomy" id="680279"/>
    <lineage>
        <taxon>Bacteria</taxon>
        <taxon>Pseudomonadati</taxon>
        <taxon>Pseudomonadota</taxon>
        <taxon>Gammaproteobacteria</taxon>
        <taxon>Alteromonadales</taxon>
        <taxon>Alteromonadaceae</taxon>
        <taxon>Agarivorans</taxon>
    </lineage>
</organism>
<feature type="domain" description="Thioredoxin" evidence="7">
    <location>
        <begin position="1"/>
        <end position="105"/>
    </location>
</feature>
<keyword evidence="3" id="KW-0249">Electron transport</keyword>
<evidence type="ECO:0000313" key="8">
    <source>
        <dbReference type="EMBL" id="GGB21245.1"/>
    </source>
</evidence>
<keyword evidence="4" id="KW-1015">Disulfide bond</keyword>
<sequence length="108" mass="11997">MEPNNKGTSIALNQTAEPFVMLWFSATWCGPCKQIEPVIGMIEQGYAGTVKIVKVDTDQQSEIAQRFGIRSVPTLVLLDRETRLDTKVGAGSYVELTQWLDSHINLVT</sequence>
<evidence type="ECO:0000259" key="7">
    <source>
        <dbReference type="PROSITE" id="PS51352"/>
    </source>
</evidence>
<keyword evidence="9" id="KW-1185">Reference proteome</keyword>
<comment type="similarity">
    <text evidence="1 6">Belongs to the thioredoxin family.</text>
</comment>
<evidence type="ECO:0000256" key="4">
    <source>
        <dbReference type="ARBA" id="ARBA00023157"/>
    </source>
</evidence>
<gene>
    <name evidence="8" type="ORF">GCM10007414_38280</name>
</gene>
<evidence type="ECO:0000313" key="9">
    <source>
        <dbReference type="Proteomes" id="UP000651977"/>
    </source>
</evidence>
<dbReference type="InterPro" id="IPR036249">
    <property type="entry name" value="Thioredoxin-like_sf"/>
</dbReference>
<dbReference type="Gene3D" id="3.40.30.10">
    <property type="entry name" value="Glutaredoxin"/>
    <property type="match status" value="1"/>
</dbReference>
<dbReference type="InterPro" id="IPR005746">
    <property type="entry name" value="Thioredoxin"/>
</dbReference>
<dbReference type="SUPFAM" id="SSF52833">
    <property type="entry name" value="Thioredoxin-like"/>
    <property type="match status" value="1"/>
</dbReference>
<proteinExistence type="inferred from homology"/>
<evidence type="ECO:0000256" key="6">
    <source>
        <dbReference type="PIRNR" id="PIRNR000077"/>
    </source>
</evidence>
<name>A0ABQ1I7Z8_9ALTE</name>
<dbReference type="PANTHER" id="PTHR45663">
    <property type="entry name" value="GEO12009P1"/>
    <property type="match status" value="1"/>
</dbReference>
<dbReference type="InterPro" id="IPR017937">
    <property type="entry name" value="Thioredoxin_CS"/>
</dbReference>
<accession>A0ABQ1I7Z8</accession>
<evidence type="ECO:0000256" key="5">
    <source>
        <dbReference type="ARBA" id="ARBA00023284"/>
    </source>
</evidence>
<evidence type="ECO:0000256" key="3">
    <source>
        <dbReference type="ARBA" id="ARBA00022982"/>
    </source>
</evidence>
<reference evidence="9" key="1">
    <citation type="journal article" date="2019" name="Int. J. Syst. Evol. Microbiol.">
        <title>The Global Catalogue of Microorganisms (GCM) 10K type strain sequencing project: providing services to taxonomists for standard genome sequencing and annotation.</title>
        <authorList>
            <consortium name="The Broad Institute Genomics Platform"/>
            <consortium name="The Broad Institute Genome Sequencing Center for Infectious Disease"/>
            <person name="Wu L."/>
            <person name="Ma J."/>
        </authorList>
    </citation>
    <scope>NUCLEOTIDE SEQUENCE [LARGE SCALE GENOMIC DNA]</scope>
    <source>
        <strain evidence="9">CGMCC 1.10131</strain>
    </source>
</reference>
<dbReference type="PROSITE" id="PS51352">
    <property type="entry name" value="THIOREDOXIN_2"/>
    <property type="match status" value="1"/>
</dbReference>
<evidence type="ECO:0000256" key="1">
    <source>
        <dbReference type="ARBA" id="ARBA00008987"/>
    </source>
</evidence>
<dbReference type="EMBL" id="BMDY01000040">
    <property type="protein sequence ID" value="GGB21245.1"/>
    <property type="molecule type" value="Genomic_DNA"/>
</dbReference>
<dbReference type="Proteomes" id="UP000651977">
    <property type="component" value="Unassembled WGS sequence"/>
</dbReference>
<dbReference type="Pfam" id="PF00085">
    <property type="entry name" value="Thioredoxin"/>
    <property type="match status" value="1"/>
</dbReference>
<dbReference type="PRINTS" id="PR00421">
    <property type="entry name" value="THIOREDOXIN"/>
</dbReference>
<dbReference type="RefSeq" id="WP_055732675.1">
    <property type="nucleotide sequence ID" value="NZ_BMDY01000040.1"/>
</dbReference>
<dbReference type="PANTHER" id="PTHR45663:SF11">
    <property type="entry name" value="GEO12009P1"/>
    <property type="match status" value="1"/>
</dbReference>
<protein>
    <recommendedName>
        <fullName evidence="6">Thioredoxin</fullName>
    </recommendedName>
</protein>
<keyword evidence="2" id="KW-0813">Transport</keyword>
<dbReference type="PIRSF" id="PIRSF000077">
    <property type="entry name" value="Thioredoxin"/>
    <property type="match status" value="1"/>
</dbReference>
<comment type="caution">
    <text evidence="8">The sequence shown here is derived from an EMBL/GenBank/DDBJ whole genome shotgun (WGS) entry which is preliminary data.</text>
</comment>
<dbReference type="CDD" id="cd02947">
    <property type="entry name" value="TRX_family"/>
    <property type="match status" value="1"/>
</dbReference>
<dbReference type="PROSITE" id="PS00194">
    <property type="entry name" value="THIOREDOXIN_1"/>
    <property type="match status" value="1"/>
</dbReference>
<keyword evidence="5" id="KW-0676">Redox-active center</keyword>
<dbReference type="InterPro" id="IPR013766">
    <property type="entry name" value="Thioredoxin_domain"/>
</dbReference>
<evidence type="ECO:0000256" key="2">
    <source>
        <dbReference type="ARBA" id="ARBA00022448"/>
    </source>
</evidence>